<reference evidence="3" key="2">
    <citation type="journal article" date="2021" name="PeerJ">
        <title>Extensive microbial diversity within the chicken gut microbiome revealed by metagenomics and culture.</title>
        <authorList>
            <person name="Gilroy R."/>
            <person name="Ravi A."/>
            <person name="Getino M."/>
            <person name="Pursley I."/>
            <person name="Horton D.L."/>
            <person name="Alikhan N.F."/>
            <person name="Baker D."/>
            <person name="Gharbi K."/>
            <person name="Hall N."/>
            <person name="Watson M."/>
            <person name="Adriaenssens E.M."/>
            <person name="Foster-Nyarko E."/>
            <person name="Jarju S."/>
            <person name="Secka A."/>
            <person name="Antonio M."/>
            <person name="Oren A."/>
            <person name="Chaudhuri R.R."/>
            <person name="La Ragione R."/>
            <person name="Hildebrand F."/>
            <person name="Pallen M.J."/>
        </authorList>
    </citation>
    <scope>NUCLEOTIDE SEQUENCE</scope>
    <source>
        <strain evidence="3">ChiSjej4B22-8349</strain>
    </source>
</reference>
<sequence>GVIFTLSTALGTQVLTLTMTAAGYDPSLTAQSEGTVSGISAIVIGIPVIVFILAAICCIIYPMSKKTFEKLMSELEKKRAGEKNDEEGLERIV</sequence>
<keyword evidence="2" id="KW-0812">Transmembrane</keyword>
<reference evidence="3" key="1">
    <citation type="submission" date="2020-10" db="EMBL/GenBank/DDBJ databases">
        <authorList>
            <person name="Gilroy R."/>
        </authorList>
    </citation>
    <scope>NUCLEOTIDE SEQUENCE</scope>
    <source>
        <strain evidence="3">ChiSjej4B22-8349</strain>
    </source>
</reference>
<comment type="caution">
    <text evidence="3">The sequence shown here is derived from an EMBL/GenBank/DDBJ whole genome shotgun (WGS) entry which is preliminary data.</text>
</comment>
<name>A0A9D1N5J3_9FIRM</name>
<evidence type="ECO:0000256" key="1">
    <source>
        <dbReference type="SAM" id="Coils"/>
    </source>
</evidence>
<evidence type="ECO:0000256" key="2">
    <source>
        <dbReference type="SAM" id="Phobius"/>
    </source>
</evidence>
<dbReference type="EMBL" id="DVOB01000054">
    <property type="protein sequence ID" value="HIU95537.1"/>
    <property type="molecule type" value="Genomic_DNA"/>
</dbReference>
<dbReference type="Proteomes" id="UP000824130">
    <property type="component" value="Unassembled WGS sequence"/>
</dbReference>
<keyword evidence="1" id="KW-0175">Coiled coil</keyword>
<evidence type="ECO:0000313" key="4">
    <source>
        <dbReference type="Proteomes" id="UP000824130"/>
    </source>
</evidence>
<feature type="transmembrane region" description="Helical" evidence="2">
    <location>
        <begin position="38"/>
        <end position="63"/>
    </location>
</feature>
<keyword evidence="2" id="KW-1133">Transmembrane helix</keyword>
<keyword evidence="2" id="KW-0472">Membrane</keyword>
<feature type="non-terminal residue" evidence="3">
    <location>
        <position position="1"/>
    </location>
</feature>
<feature type="coiled-coil region" evidence="1">
    <location>
        <begin position="65"/>
        <end position="92"/>
    </location>
</feature>
<dbReference type="AlphaFoldDB" id="A0A9D1N5J3"/>
<accession>A0A9D1N5J3</accession>
<evidence type="ECO:0000313" key="3">
    <source>
        <dbReference type="EMBL" id="HIU95537.1"/>
    </source>
</evidence>
<protein>
    <recommendedName>
        <fullName evidence="5">MFS transporter</fullName>
    </recommendedName>
</protein>
<proteinExistence type="predicted"/>
<gene>
    <name evidence="3" type="ORF">IAD25_02340</name>
</gene>
<evidence type="ECO:0008006" key="5">
    <source>
        <dbReference type="Google" id="ProtNLM"/>
    </source>
</evidence>
<organism evidence="3 4">
    <name type="scientific">Candidatus Allocopromorpha excrementipullorum</name>
    <dbReference type="NCBI Taxonomy" id="2840743"/>
    <lineage>
        <taxon>Bacteria</taxon>
        <taxon>Bacillati</taxon>
        <taxon>Bacillota</taxon>
        <taxon>Clostridia</taxon>
        <taxon>Eubacteriales</taxon>
        <taxon>Eubacteriaceae</taxon>
        <taxon>Eubacteriaceae incertae sedis</taxon>
        <taxon>Candidatus Allocopromorpha</taxon>
    </lineage>
</organism>